<evidence type="ECO:0000259" key="1">
    <source>
        <dbReference type="Pfam" id="PF21217"/>
    </source>
</evidence>
<evidence type="ECO:0000313" key="2">
    <source>
        <dbReference type="EMBL" id="PPT76864.1"/>
    </source>
</evidence>
<protein>
    <submittedName>
        <fullName evidence="2">Stability determinant</fullName>
    </submittedName>
</protein>
<dbReference type="EMBL" id="MIGX01000190">
    <property type="protein sequence ID" value="PPT76864.1"/>
    <property type="molecule type" value="Genomic_DNA"/>
</dbReference>
<dbReference type="InterPro" id="IPR048851">
    <property type="entry name" value="PaaA2_dom"/>
</dbReference>
<comment type="caution">
    <text evidence="2">The sequence shown here is derived from an EMBL/GenBank/DDBJ whole genome shotgun (WGS) entry which is preliminary data.</text>
</comment>
<proteinExistence type="predicted"/>
<gene>
    <name evidence="2" type="ORF">XthCFBP4691_19515</name>
</gene>
<dbReference type="AlphaFoldDB" id="A0A2S6Z6A7"/>
<dbReference type="Gene3D" id="6.20.450.20">
    <property type="match status" value="1"/>
</dbReference>
<dbReference type="Pfam" id="PF21217">
    <property type="entry name" value="PaaA2"/>
    <property type="match status" value="1"/>
</dbReference>
<organism evidence="2 3">
    <name type="scientific">Xanthomonas theicola</name>
    <dbReference type="NCBI Taxonomy" id="56464"/>
    <lineage>
        <taxon>Bacteria</taxon>
        <taxon>Pseudomonadati</taxon>
        <taxon>Pseudomonadota</taxon>
        <taxon>Gammaproteobacteria</taxon>
        <taxon>Lysobacterales</taxon>
        <taxon>Lysobacteraceae</taxon>
        <taxon>Xanthomonas</taxon>
    </lineage>
</organism>
<name>A0A2S6Z6A7_9XANT</name>
<reference evidence="2 3" key="1">
    <citation type="submission" date="2016-08" db="EMBL/GenBank/DDBJ databases">
        <title>Evolution of the type three secretion system and type three effector repertoires in Xanthomonas.</title>
        <authorList>
            <person name="Merda D."/>
            <person name="Briand M."/>
            <person name="Bosis E."/>
            <person name="Rousseau C."/>
            <person name="Portier P."/>
            <person name="Jacques M.-A."/>
            <person name="Fischer-Le Saux M."/>
        </authorList>
    </citation>
    <scope>NUCLEOTIDE SEQUENCE [LARGE SCALE GENOMIC DNA]</scope>
    <source>
        <strain evidence="2 3">CFBP 4691</strain>
    </source>
</reference>
<sequence>MNNVRSPLAYEFETADAEANYDAWLRTKVAASVADSSPLIPHDEVERRMAERLTALKAKHSAD</sequence>
<keyword evidence="3" id="KW-1185">Reference proteome</keyword>
<dbReference type="RefSeq" id="WP_128421892.1">
    <property type="nucleotide sequence ID" value="NZ_CP049017.1"/>
</dbReference>
<dbReference type="OrthoDB" id="3174560at2"/>
<feature type="domain" description="Stability determinant" evidence="1">
    <location>
        <begin position="18"/>
        <end position="45"/>
    </location>
</feature>
<dbReference type="Proteomes" id="UP000239898">
    <property type="component" value="Unassembled WGS sequence"/>
</dbReference>
<evidence type="ECO:0000313" key="3">
    <source>
        <dbReference type="Proteomes" id="UP000239898"/>
    </source>
</evidence>
<accession>A0A2S6Z6A7</accession>